<comment type="caution">
    <text evidence="1">The sequence shown here is derived from an EMBL/GenBank/DDBJ whole genome shotgun (WGS) entry which is preliminary data.</text>
</comment>
<dbReference type="EMBL" id="JAQQDW010000003">
    <property type="protein sequence ID" value="MFM0102406.1"/>
    <property type="molecule type" value="Genomic_DNA"/>
</dbReference>
<dbReference type="Proteomes" id="UP001629235">
    <property type="component" value="Unassembled WGS sequence"/>
</dbReference>
<organism evidence="1 2">
    <name type="scientific">Paraburkholderia rhynchosiae</name>
    <dbReference type="NCBI Taxonomy" id="487049"/>
    <lineage>
        <taxon>Bacteria</taxon>
        <taxon>Pseudomonadati</taxon>
        <taxon>Pseudomonadota</taxon>
        <taxon>Betaproteobacteria</taxon>
        <taxon>Burkholderiales</taxon>
        <taxon>Burkholderiaceae</taxon>
        <taxon>Paraburkholderia</taxon>
    </lineage>
</organism>
<reference evidence="1 2" key="1">
    <citation type="journal article" date="2024" name="Chem. Sci.">
        <title>Discovery of megapolipeptins by genome mining of a Burkholderiales bacteria collection.</title>
        <authorList>
            <person name="Paulo B.S."/>
            <person name="Recchia M.J.J."/>
            <person name="Lee S."/>
            <person name="Fergusson C.H."/>
            <person name="Romanowski S.B."/>
            <person name="Hernandez A."/>
            <person name="Krull N."/>
            <person name="Liu D.Y."/>
            <person name="Cavanagh H."/>
            <person name="Bos A."/>
            <person name="Gray C.A."/>
            <person name="Murphy B.T."/>
            <person name="Linington R.G."/>
            <person name="Eustaquio A.S."/>
        </authorList>
    </citation>
    <scope>NUCLEOTIDE SEQUENCE [LARGE SCALE GENOMIC DNA]</scope>
    <source>
        <strain evidence="1 2">RL18-126-BIB-B</strain>
    </source>
</reference>
<evidence type="ECO:0000313" key="2">
    <source>
        <dbReference type="Proteomes" id="UP001629235"/>
    </source>
</evidence>
<proteinExistence type="predicted"/>
<gene>
    <name evidence="1" type="ORF">PQR01_02590</name>
</gene>
<evidence type="ECO:0000313" key="1">
    <source>
        <dbReference type="EMBL" id="MFM0102406.1"/>
    </source>
</evidence>
<accession>A0ACC7N856</accession>
<sequence>MLSRWSIRTSLTMVGVLLVALTVVVGALGLTALNRASQSLDRIARGDLVAIDAIDDAGSYLLRSRIAVDRFNTLSAAGNADEAKKAIDRAQELLARGNQSWQTYLDAPKPGIDQALLDDVLAKRTTVMRDGVEPEFAALNANDMAAYHAVADTKISPMFIAYDAAAAAVVKALQKSVMDQQANAQANASLMMTLIVAVTVLALLMVVGLRVALRGLIVQPLKDATACFERIASGDLSEPIEVYSRNEIGRLFDGIKRMQESLATMVKAVHSSAESIDTGAREIAMGNTDLSQRTEQQAASLQETASSMEQLTGTVRQNTENARQASQLAVNASDIATRGGAVVSQVVTTMQGIATSSNKVVDIIGVIEGIAFQTNILALNAAVEAARAGEQGRGFAVVAGEVRSLAQRSASAAKEIKELIGDSVDKVQSGSTLVGRAGATMDEIVQAVRRVTDIMGEISAASEEQSGGIEQVNRAVVQMDEVTQQNAALVEQAAAAAASLEDQTRQLQTVVDGWKVAGTQTRGGSAAVRPQAAARVNGGAGRPSVKAGAHPVASNANAASVVNAASVESGNSAASSANSAPASANHDAGARVEPALKPKTPRAATQPVARPALASPAAASADAAWETF</sequence>
<keyword evidence="2" id="KW-1185">Reference proteome</keyword>
<protein>
    <submittedName>
        <fullName evidence="1">Methyl-accepting chemotaxis protein</fullName>
    </submittedName>
</protein>
<name>A0ACC7N856_9BURK</name>